<dbReference type="Proteomes" id="UP000007174">
    <property type="component" value="Unassembled WGS sequence"/>
</dbReference>
<gene>
    <name evidence="1" type="ORF">CH063_07752</name>
</gene>
<protein>
    <submittedName>
        <fullName evidence="1">Uncharacterized protein</fullName>
    </submittedName>
</protein>
<reference evidence="2" key="1">
    <citation type="journal article" date="2012" name="Nat. Genet.">
        <title>Lifestyle transitions in plant pathogenic Colletotrichum fungi deciphered by genome and transcriptome analyses.</title>
        <authorList>
            <person name="O'Connell R.J."/>
            <person name="Thon M.R."/>
            <person name="Hacquard S."/>
            <person name="Amyotte S.G."/>
            <person name="Kleemann J."/>
            <person name="Torres M.F."/>
            <person name="Damm U."/>
            <person name="Buiate E.A."/>
            <person name="Epstein L."/>
            <person name="Alkan N."/>
            <person name="Altmueller J."/>
            <person name="Alvarado-Balderrama L."/>
            <person name="Bauser C.A."/>
            <person name="Becker C."/>
            <person name="Birren B.W."/>
            <person name="Chen Z."/>
            <person name="Choi J."/>
            <person name="Crouch J.A."/>
            <person name="Duvick J.P."/>
            <person name="Farman M.A."/>
            <person name="Gan P."/>
            <person name="Heiman D."/>
            <person name="Henrissat B."/>
            <person name="Howard R.J."/>
            <person name="Kabbage M."/>
            <person name="Koch C."/>
            <person name="Kracher B."/>
            <person name="Kubo Y."/>
            <person name="Law A.D."/>
            <person name="Lebrun M.-H."/>
            <person name="Lee Y.-H."/>
            <person name="Miyara I."/>
            <person name="Moore N."/>
            <person name="Neumann U."/>
            <person name="Nordstroem K."/>
            <person name="Panaccione D.G."/>
            <person name="Panstruga R."/>
            <person name="Place M."/>
            <person name="Proctor R.H."/>
            <person name="Prusky D."/>
            <person name="Rech G."/>
            <person name="Reinhardt R."/>
            <person name="Rollins J.A."/>
            <person name="Rounsley S."/>
            <person name="Schardl C.L."/>
            <person name="Schwartz D.C."/>
            <person name="Shenoy N."/>
            <person name="Shirasu K."/>
            <person name="Sikhakolli U.R."/>
            <person name="Stueber K."/>
            <person name="Sukno S.A."/>
            <person name="Sweigard J.A."/>
            <person name="Takano Y."/>
            <person name="Takahara H."/>
            <person name="Trail F."/>
            <person name="van der Does H.C."/>
            <person name="Voll L.M."/>
            <person name="Will I."/>
            <person name="Young S."/>
            <person name="Zeng Q."/>
            <person name="Zhang J."/>
            <person name="Zhou S."/>
            <person name="Dickman M.B."/>
            <person name="Schulze-Lefert P."/>
            <person name="Ver Loren van Themaat E."/>
            <person name="Ma L.-J."/>
            <person name="Vaillancourt L.J."/>
        </authorList>
    </citation>
    <scope>NUCLEOTIDE SEQUENCE [LARGE SCALE GENOMIC DNA]</scope>
    <source>
        <strain evidence="2">IMI 349063</strain>
    </source>
</reference>
<name>H1V7A8_COLHI</name>
<proteinExistence type="predicted"/>
<feature type="non-terminal residue" evidence="1">
    <location>
        <position position="141"/>
    </location>
</feature>
<accession>H1V7A8</accession>
<dbReference type="AlphaFoldDB" id="H1V7A8"/>
<dbReference type="VEuPathDB" id="FungiDB:CH63R_07510"/>
<sequence length="141" mass="15810">MQPAHGTLLHDGKSLDDQEYQRGDPVAIVDDGARETLTDAIQILNLRNNQYMLVLLKAVCWVPTHTEQRSGTTFLLTLYGPNLDFRHSHSERPQMGYRGIATLFGSGVYVGREVVLEGNLSRVNLDPANRISLFTTQWDAL</sequence>
<evidence type="ECO:0000313" key="2">
    <source>
        <dbReference type="Proteomes" id="UP000007174"/>
    </source>
</evidence>
<organism evidence="1 2">
    <name type="scientific">Colletotrichum higginsianum (strain IMI 349063)</name>
    <name type="common">Crucifer anthracnose fungus</name>
    <dbReference type="NCBI Taxonomy" id="759273"/>
    <lineage>
        <taxon>Eukaryota</taxon>
        <taxon>Fungi</taxon>
        <taxon>Dikarya</taxon>
        <taxon>Ascomycota</taxon>
        <taxon>Pezizomycotina</taxon>
        <taxon>Sordariomycetes</taxon>
        <taxon>Hypocreomycetidae</taxon>
        <taxon>Glomerellales</taxon>
        <taxon>Glomerellaceae</taxon>
        <taxon>Colletotrichum</taxon>
        <taxon>Colletotrichum destructivum species complex</taxon>
    </lineage>
</organism>
<dbReference type="HOGENOM" id="CLU_1829923_0_0_1"/>
<evidence type="ECO:0000313" key="1">
    <source>
        <dbReference type="EMBL" id="CCF36110.1"/>
    </source>
</evidence>
<dbReference type="eggNOG" id="ENOG502R0TH">
    <property type="taxonomic scope" value="Eukaryota"/>
</dbReference>
<dbReference type="EMBL" id="CACQ02001839">
    <property type="protein sequence ID" value="CCF36110.1"/>
    <property type="molecule type" value="Genomic_DNA"/>
</dbReference>